<dbReference type="Gene3D" id="3.40.50.12390">
    <property type="match status" value="1"/>
</dbReference>
<feature type="region of interest" description="Disordered" evidence="14">
    <location>
        <begin position="945"/>
        <end position="996"/>
    </location>
</feature>
<evidence type="ECO:0000259" key="15">
    <source>
        <dbReference type="Pfam" id="PF03159"/>
    </source>
</evidence>
<proteinExistence type="inferred from homology"/>
<reference evidence="17 18" key="1">
    <citation type="journal article" date="2013" name="Nat. Genet.">
        <title>The high-quality draft genome of peach (Prunus persica) identifies unique patterns of genetic diversity, domestication and genome evolution.</title>
        <authorList>
            <consortium name="International Peach Genome Initiative"/>
            <person name="Verde I."/>
            <person name="Abbott A.G."/>
            <person name="Scalabrin S."/>
            <person name="Jung S."/>
            <person name="Shu S."/>
            <person name="Marroni F."/>
            <person name="Zhebentyayeva T."/>
            <person name="Dettori M.T."/>
            <person name="Grimwood J."/>
            <person name="Cattonaro F."/>
            <person name="Zuccolo A."/>
            <person name="Rossini L."/>
            <person name="Jenkins J."/>
            <person name="Vendramin E."/>
            <person name="Meisel L.A."/>
            <person name="Decroocq V."/>
            <person name="Sosinski B."/>
            <person name="Prochnik S."/>
            <person name="Mitros T."/>
            <person name="Policriti A."/>
            <person name="Cipriani G."/>
            <person name="Dondini L."/>
            <person name="Ficklin S."/>
            <person name="Goodstein D.M."/>
            <person name="Xuan P."/>
            <person name="Del Fabbro C."/>
            <person name="Aramini V."/>
            <person name="Copetti D."/>
            <person name="Gonzalez S."/>
            <person name="Horner D.S."/>
            <person name="Falchi R."/>
            <person name="Lucas S."/>
            <person name="Mica E."/>
            <person name="Maldonado J."/>
            <person name="Lazzari B."/>
            <person name="Bielenberg D."/>
            <person name="Pirona R."/>
            <person name="Miculan M."/>
            <person name="Barakat A."/>
            <person name="Testolin R."/>
            <person name="Stella A."/>
            <person name="Tartarini S."/>
            <person name="Tonutti P."/>
            <person name="Arus P."/>
            <person name="Orellana A."/>
            <person name="Wells C."/>
            <person name="Main D."/>
            <person name="Vizzotto G."/>
            <person name="Silva H."/>
            <person name="Salamini F."/>
            <person name="Schmutz J."/>
            <person name="Morgante M."/>
            <person name="Rokhsar D.S."/>
        </authorList>
    </citation>
    <scope>NUCLEOTIDE SEQUENCE [LARGE SCALE GENOMIC DNA]</scope>
    <source>
        <strain evidence="18">cv. Nemared</strain>
    </source>
</reference>
<comment type="similarity">
    <text evidence="2">Belongs to the 5'-3' exonuclease family. XRN2/RAT1 subfamily.</text>
</comment>
<keyword evidence="18" id="KW-1185">Reference proteome</keyword>
<feature type="domain" description="Xrn1 N-terminal" evidence="15">
    <location>
        <begin position="20"/>
        <end position="268"/>
    </location>
</feature>
<keyword evidence="12" id="KW-0539">Nucleus</keyword>
<keyword evidence="4" id="KW-0806">Transcription termination</keyword>
<dbReference type="AlphaFoldDB" id="A0A251NRY2"/>
<comment type="subcellular location">
    <subcellularLocation>
        <location evidence="1">Nucleus</location>
    </subcellularLocation>
</comment>
<dbReference type="InterPro" id="IPR004859">
    <property type="entry name" value="Xrn1_N"/>
</dbReference>
<evidence type="ECO:0000256" key="9">
    <source>
        <dbReference type="ARBA" id="ARBA00022839"/>
    </source>
</evidence>
<evidence type="ECO:0000256" key="5">
    <source>
        <dbReference type="ARBA" id="ARBA00022552"/>
    </source>
</evidence>
<keyword evidence="8" id="KW-0378">Hydrolase</keyword>
<dbReference type="Gramene" id="ONI01470">
    <property type="protein sequence ID" value="ONI01470"/>
    <property type="gene ID" value="PRUPE_6G141200"/>
</dbReference>
<evidence type="ECO:0000313" key="17">
    <source>
        <dbReference type="EMBL" id="ONI01470.1"/>
    </source>
</evidence>
<keyword evidence="10" id="KW-0805">Transcription regulation</keyword>
<dbReference type="Gene3D" id="1.25.40.1050">
    <property type="match status" value="1"/>
</dbReference>
<dbReference type="Pfam" id="PF17846">
    <property type="entry name" value="XRN_M"/>
    <property type="match status" value="1"/>
</dbReference>
<evidence type="ECO:0000256" key="8">
    <source>
        <dbReference type="ARBA" id="ARBA00022801"/>
    </source>
</evidence>
<evidence type="ECO:0000256" key="2">
    <source>
        <dbReference type="ARBA" id="ARBA00006994"/>
    </source>
</evidence>
<dbReference type="EMBL" id="CM007656">
    <property type="protein sequence ID" value="ONI01470.1"/>
    <property type="molecule type" value="Genomic_DNA"/>
</dbReference>
<evidence type="ECO:0000256" key="6">
    <source>
        <dbReference type="ARBA" id="ARBA00022664"/>
    </source>
</evidence>
<keyword evidence="9" id="KW-0269">Exonuclease</keyword>
<keyword evidence="11" id="KW-0804">Transcription</keyword>
<dbReference type="InterPro" id="IPR041412">
    <property type="entry name" value="Xrn1_helical"/>
</dbReference>
<keyword evidence="7" id="KW-0540">Nuclease</keyword>
<evidence type="ECO:0000259" key="16">
    <source>
        <dbReference type="Pfam" id="PF17846"/>
    </source>
</evidence>
<keyword evidence="6" id="KW-0507">mRNA processing</keyword>
<dbReference type="GO" id="GO:0004534">
    <property type="term" value="F:5'-3' RNA exonuclease activity"/>
    <property type="evidence" value="ECO:0000318"/>
    <property type="project" value="GO_Central"/>
</dbReference>
<comment type="function">
    <text evidence="13">Possesses 5'-&gt;3' exoribonuclease activity. Required for the processing of nuclear mRNA and rRNA precursors. May promote the termination of transcription by RNA polymerase II. Essential for vegetative cell growth and chromosome segregation.</text>
</comment>
<dbReference type="InterPro" id="IPR027073">
    <property type="entry name" value="5_3_exoribonuclease"/>
</dbReference>
<gene>
    <name evidence="17" type="ORF">PRUPE_6G141200</name>
</gene>
<evidence type="ECO:0000256" key="14">
    <source>
        <dbReference type="SAM" id="MobiDB-lite"/>
    </source>
</evidence>
<dbReference type="GO" id="GO:0000956">
    <property type="term" value="P:nuclear-transcribed mRNA catabolic process"/>
    <property type="evidence" value="ECO:0000318"/>
    <property type="project" value="GO_Central"/>
</dbReference>
<evidence type="ECO:0000256" key="10">
    <source>
        <dbReference type="ARBA" id="ARBA00023015"/>
    </source>
</evidence>
<dbReference type="Proteomes" id="UP000006882">
    <property type="component" value="Chromosome G6"/>
</dbReference>
<evidence type="ECO:0000256" key="3">
    <source>
        <dbReference type="ARBA" id="ARBA00013845"/>
    </source>
</evidence>
<feature type="domain" description="Xrn1 helical" evidence="16">
    <location>
        <begin position="330"/>
        <end position="778"/>
    </location>
</feature>
<dbReference type="FunFam" id="3.40.50.12390:FF:000005">
    <property type="entry name" value="5'-3' exoribonuclease 2"/>
    <property type="match status" value="1"/>
</dbReference>
<evidence type="ECO:0000256" key="7">
    <source>
        <dbReference type="ARBA" id="ARBA00022722"/>
    </source>
</evidence>
<evidence type="ECO:0000256" key="12">
    <source>
        <dbReference type="ARBA" id="ARBA00023242"/>
    </source>
</evidence>
<keyword evidence="5" id="KW-0698">rRNA processing</keyword>
<evidence type="ECO:0000313" key="18">
    <source>
        <dbReference type="Proteomes" id="UP000006882"/>
    </source>
</evidence>
<dbReference type="GO" id="GO:0006397">
    <property type="term" value="P:mRNA processing"/>
    <property type="evidence" value="ECO:0007669"/>
    <property type="project" value="UniProtKB-KW"/>
</dbReference>
<dbReference type="GO" id="GO:0006364">
    <property type="term" value="P:rRNA processing"/>
    <property type="evidence" value="ECO:0007669"/>
    <property type="project" value="UniProtKB-KW"/>
</dbReference>
<accession>A0A251NRY2</accession>
<dbReference type="GO" id="GO:0003723">
    <property type="term" value="F:RNA binding"/>
    <property type="evidence" value="ECO:0000318"/>
    <property type="project" value="GO_Central"/>
</dbReference>
<sequence>MKQVELQQRERERERERERMGVPSFFRWLGNKYPKAVVKAIVDQRDESTSSPNPNGMEFDNLYLDMNGIIHPCFHPESDEDGVQPTSFEEVFINIFEYIDTLFNIVRPRKLLYMAIDGVAPRAKMNQQRARRFKSAKDKELADAEEEKLRRQFELEGKQVLQKKENEVSDSNIITPGTDFMYKLSNALGSYISLRLSNDSGWRHIKVILSDANVPGEGEHKIMSFIRQQRNFPSYDPNTRHCLYGLDADLIMLALATHEVHFSILREDVLNQEQQHANCQSVREMTPSSVKSGNRKASIVKKPYQLLHVWILREYLELDMQINDPPENFKFDLERIIDDFIFMCFFAGNDFLPHMPTLEIHENAIDLLMTIYKKEFKNLGGYMVDMLRQVNDKKSGYIKLSRVEKFILLVGAYEDKIFKKRSELRERKLRRLCLNKDSLEEEIDAGSSATDSSSTCALPNGEESEALSLGMFENMHSQIIENTKEFKQKLKDSIRRKSDLFKNGDLGTDKVRYAAAGYKERYYKYKFSAEGPGDIESKRKEVVKYYTEGLLWVLLYYFSGPPSWTWFYPFHYAPFASDLKGLGQVKSKFEKGSPFLPIDTLMAVLPPRSAHALPKVYQTLMTDESSTIIDFYPSDFEIDMDGKRFTWQGICKLPFIEEERLLSETRKLEKELVGEDRDRNKEKVDQLFVLSTDNMASQIVALFTKENCPIKIDNSLCSGISGFLRLHENASSVKGGDHKLQEDSVLCVGYELPNDGPHVPRLLAGVEFPVKTITEDDLMETKLWHEYQGSTPSSSSQLVQERFRKPDNMGNQGFQNNGRFTSSSPNMIHKFSGTGWGCGRGKAIASPDFGDRFHAPGRIHCERVVSSGSYSANGAVAYKKAALHETPVCNEKWRVAGSGSGDQIRTLRDLNISKSSSSQGWRPNGRVQSANNVFWPSRNGFTPDTNHAWQHGQCRGRGHQDSSKHYSPFSANRSSQASGSAHFVPRSWDTEGKPRW</sequence>
<dbReference type="PANTHER" id="PTHR12341:SF62">
    <property type="entry name" value="5'-3' EXORIBONUCLEASE 3-LIKE"/>
    <property type="match status" value="1"/>
</dbReference>
<dbReference type="GO" id="GO:0005634">
    <property type="term" value="C:nucleus"/>
    <property type="evidence" value="ECO:0000318"/>
    <property type="project" value="GO_Central"/>
</dbReference>
<dbReference type="Pfam" id="PF03159">
    <property type="entry name" value="XRN_N"/>
    <property type="match status" value="1"/>
</dbReference>
<organism evidence="17 18">
    <name type="scientific">Prunus persica</name>
    <name type="common">Peach</name>
    <name type="synonym">Amygdalus persica</name>
    <dbReference type="NCBI Taxonomy" id="3760"/>
    <lineage>
        <taxon>Eukaryota</taxon>
        <taxon>Viridiplantae</taxon>
        <taxon>Streptophyta</taxon>
        <taxon>Embryophyta</taxon>
        <taxon>Tracheophyta</taxon>
        <taxon>Spermatophyta</taxon>
        <taxon>Magnoliopsida</taxon>
        <taxon>eudicotyledons</taxon>
        <taxon>Gunneridae</taxon>
        <taxon>Pentapetalae</taxon>
        <taxon>rosids</taxon>
        <taxon>fabids</taxon>
        <taxon>Rosales</taxon>
        <taxon>Rosaceae</taxon>
        <taxon>Amygdaloideae</taxon>
        <taxon>Amygdaleae</taxon>
        <taxon>Prunus</taxon>
    </lineage>
</organism>
<evidence type="ECO:0000256" key="11">
    <source>
        <dbReference type="ARBA" id="ARBA00023163"/>
    </source>
</evidence>
<evidence type="ECO:0000256" key="13">
    <source>
        <dbReference type="ARBA" id="ARBA00046137"/>
    </source>
</evidence>
<evidence type="ECO:0000256" key="1">
    <source>
        <dbReference type="ARBA" id="ARBA00004123"/>
    </source>
</evidence>
<dbReference type="FunFam" id="3.40.50.12390:FF:000003">
    <property type="entry name" value="5'-3' exoribonuclease"/>
    <property type="match status" value="1"/>
</dbReference>
<dbReference type="PANTHER" id="PTHR12341">
    <property type="entry name" value="5'-&gt;3' EXORIBONUCLEASE"/>
    <property type="match status" value="1"/>
</dbReference>
<dbReference type="STRING" id="3760.A0A251NRY2"/>
<dbReference type="FunFam" id="1.25.40.1050:FF:000002">
    <property type="entry name" value="5'-3' exoribonuclease"/>
    <property type="match status" value="1"/>
</dbReference>
<name>A0A251NRY2_PRUPE</name>
<dbReference type="CDD" id="cd18673">
    <property type="entry name" value="PIN_XRN1-2-like"/>
    <property type="match status" value="1"/>
</dbReference>
<feature type="compositionally biased region" description="Polar residues" evidence="14">
    <location>
        <begin position="969"/>
        <end position="979"/>
    </location>
</feature>
<dbReference type="GO" id="GO:0006353">
    <property type="term" value="P:DNA-templated transcription termination"/>
    <property type="evidence" value="ECO:0007669"/>
    <property type="project" value="UniProtKB-KW"/>
</dbReference>
<protein>
    <recommendedName>
        <fullName evidence="3">5'-3' exoribonuclease 2</fullName>
    </recommendedName>
</protein>
<evidence type="ECO:0000256" key="4">
    <source>
        <dbReference type="ARBA" id="ARBA00022472"/>
    </source>
</evidence>